<feature type="transmembrane region" description="Helical" evidence="2">
    <location>
        <begin position="279"/>
        <end position="299"/>
    </location>
</feature>
<accession>A0ABU8T3J5</accession>
<gene>
    <name evidence="5" type="ORF">WJX68_05080</name>
</gene>
<dbReference type="PROSITE" id="PS51257">
    <property type="entry name" value="PROKAR_LIPOPROTEIN"/>
    <property type="match status" value="1"/>
</dbReference>
<dbReference type="InterPro" id="IPR025510">
    <property type="entry name" value="DUF4397"/>
</dbReference>
<reference evidence="5 6" key="1">
    <citation type="submission" date="2024-03" db="EMBL/GenBank/DDBJ databases">
        <title>Draft genome sequence of Pseudonocardia sp. DW16-2.</title>
        <authorList>
            <person name="Duangmal K."/>
        </authorList>
    </citation>
    <scope>NUCLEOTIDE SEQUENCE [LARGE SCALE GENOMIC DNA]</scope>
    <source>
        <strain evidence="5 6">DW16-2</strain>
    </source>
</reference>
<dbReference type="EMBL" id="JBBJUP010000003">
    <property type="protein sequence ID" value="MEJ8278297.1"/>
    <property type="molecule type" value="Genomic_DNA"/>
</dbReference>
<evidence type="ECO:0000313" key="6">
    <source>
        <dbReference type="Proteomes" id="UP001364211"/>
    </source>
</evidence>
<feature type="domain" description="DUF4397" evidence="4">
    <location>
        <begin position="38"/>
        <end position="155"/>
    </location>
</feature>
<feature type="region of interest" description="Disordered" evidence="1">
    <location>
        <begin position="238"/>
        <end position="272"/>
    </location>
</feature>
<keyword evidence="2" id="KW-0472">Membrane</keyword>
<protein>
    <submittedName>
        <fullName evidence="5">DUF4397 domain-containing protein</fullName>
    </submittedName>
</protein>
<keyword evidence="6" id="KW-1185">Reference proteome</keyword>
<keyword evidence="3" id="KW-0732">Signal</keyword>
<evidence type="ECO:0000256" key="3">
    <source>
        <dbReference type="SAM" id="SignalP"/>
    </source>
</evidence>
<evidence type="ECO:0000259" key="4">
    <source>
        <dbReference type="Pfam" id="PF14344"/>
    </source>
</evidence>
<keyword evidence="2" id="KW-0812">Transmembrane</keyword>
<proteinExistence type="predicted"/>
<evidence type="ECO:0000256" key="1">
    <source>
        <dbReference type="SAM" id="MobiDB-lite"/>
    </source>
</evidence>
<feature type="domain" description="DUF4397" evidence="4">
    <location>
        <begin position="164"/>
        <end position="241"/>
    </location>
</feature>
<feature type="chain" id="PRO_5045923243" evidence="3">
    <location>
        <begin position="33"/>
        <end position="306"/>
    </location>
</feature>
<feature type="signal peptide" evidence="3">
    <location>
        <begin position="1"/>
        <end position="32"/>
    </location>
</feature>
<dbReference type="Pfam" id="PF14344">
    <property type="entry name" value="DUF4397"/>
    <property type="match status" value="2"/>
</dbReference>
<sequence>MTASRARRASGLAGLVLLACAALLAVASPAVAAQPVGKLRLGHLSPSTHAVDAEIVGPEGPSSTSRRVASATYGTVTGYLDLAPGRYAIVMRPAGSDPSLPAPLSAGLDVGAGSAQSLFFFDSGPGGQPRGELVADDLAAPPAGEGKVRLVQAAGGTAPLQALAVDGPRLGTDLGYGTVTGYAPVGARTWDVRLSAGAVTAAAPLAVTAGSVTTVVVTRNAAGALAVTPLTDVAGRPAAGATGPAGAASTPAGAAAPPRQVPQGGVPAGAGGTAPGGSALPLVLALAGAPLLVLGLTAARSRRRGA</sequence>
<keyword evidence="2" id="KW-1133">Transmembrane helix</keyword>
<evidence type="ECO:0000313" key="5">
    <source>
        <dbReference type="EMBL" id="MEJ8278297.1"/>
    </source>
</evidence>
<evidence type="ECO:0000256" key="2">
    <source>
        <dbReference type="SAM" id="Phobius"/>
    </source>
</evidence>
<feature type="compositionally biased region" description="Low complexity" evidence="1">
    <location>
        <begin position="238"/>
        <end position="265"/>
    </location>
</feature>
<comment type="caution">
    <text evidence="5">The sequence shown here is derived from an EMBL/GenBank/DDBJ whole genome shotgun (WGS) entry which is preliminary data.</text>
</comment>
<dbReference type="RefSeq" id="WP_340286460.1">
    <property type="nucleotide sequence ID" value="NZ_JBBJUP010000003.1"/>
</dbReference>
<dbReference type="Proteomes" id="UP001364211">
    <property type="component" value="Unassembled WGS sequence"/>
</dbReference>
<organism evidence="5 6">
    <name type="scientific">Pseudonocardia spirodelae</name>
    <dbReference type="NCBI Taxonomy" id="3133431"/>
    <lineage>
        <taxon>Bacteria</taxon>
        <taxon>Bacillati</taxon>
        <taxon>Actinomycetota</taxon>
        <taxon>Actinomycetes</taxon>
        <taxon>Pseudonocardiales</taxon>
        <taxon>Pseudonocardiaceae</taxon>
        <taxon>Pseudonocardia</taxon>
    </lineage>
</organism>
<name>A0ABU8T3J5_9PSEU</name>